<keyword evidence="12" id="KW-0966">Cell projection</keyword>
<protein>
    <submittedName>
        <fullName evidence="14">Dynein, axonemal, heavy chain 6</fullName>
    </submittedName>
</protein>
<dbReference type="CDD" id="cd00009">
    <property type="entry name" value="AAA"/>
    <property type="match status" value="1"/>
</dbReference>
<evidence type="ECO:0000256" key="11">
    <source>
        <dbReference type="ARBA" id="ARBA00023212"/>
    </source>
</evidence>
<comment type="similarity">
    <text evidence="2">Belongs to the dynein heavy chain family.</text>
</comment>
<evidence type="ECO:0000256" key="12">
    <source>
        <dbReference type="ARBA" id="ARBA00023273"/>
    </source>
</evidence>
<dbReference type="Gene3D" id="3.40.50.300">
    <property type="entry name" value="P-loop containing nucleotide triphosphate hydrolases"/>
    <property type="match status" value="4"/>
</dbReference>
<evidence type="ECO:0000256" key="3">
    <source>
        <dbReference type="ARBA" id="ARBA00022490"/>
    </source>
</evidence>
<keyword evidence="9" id="KW-0969">Cilium</keyword>
<evidence type="ECO:0000313" key="14">
    <source>
        <dbReference type="Ensembl" id="ENSCCRP00010097964.1"/>
    </source>
</evidence>
<dbReference type="FunFam" id="1.10.8.710:FF:000004">
    <property type="entry name" value="Dynein axonemal heavy chain 6"/>
    <property type="match status" value="1"/>
</dbReference>
<keyword evidence="10" id="KW-0505">Motor protein</keyword>
<dbReference type="FunFam" id="3.10.490.20:FF:000005">
    <property type="entry name" value="Dynein axonemal heavy chain 6"/>
    <property type="match status" value="1"/>
</dbReference>
<dbReference type="Pfam" id="PF12780">
    <property type="entry name" value="AAA_8"/>
    <property type="match status" value="1"/>
</dbReference>
<dbReference type="Gene3D" id="1.20.140.100">
    <property type="entry name" value="Dynein heavy chain, N-terminal domain 2"/>
    <property type="match status" value="1"/>
</dbReference>
<evidence type="ECO:0000259" key="13">
    <source>
        <dbReference type="SMART" id="SM00382"/>
    </source>
</evidence>
<dbReference type="Proteomes" id="UP000694427">
    <property type="component" value="Unplaced"/>
</dbReference>
<evidence type="ECO:0000313" key="15">
    <source>
        <dbReference type="Proteomes" id="UP000694427"/>
    </source>
</evidence>
<dbReference type="Gene3D" id="1.20.920.30">
    <property type="match status" value="1"/>
</dbReference>
<dbReference type="GO" id="GO:0030286">
    <property type="term" value="C:dynein complex"/>
    <property type="evidence" value="ECO:0007669"/>
    <property type="project" value="UniProtKB-KW"/>
</dbReference>
<reference evidence="14" key="1">
    <citation type="submission" date="2025-08" db="UniProtKB">
        <authorList>
            <consortium name="Ensembl"/>
        </authorList>
    </citation>
    <scope>IDENTIFICATION</scope>
</reference>
<dbReference type="Gene3D" id="1.20.1270.280">
    <property type="match status" value="1"/>
</dbReference>
<keyword evidence="5" id="KW-0547">Nucleotide-binding</keyword>
<dbReference type="InterPro" id="IPR043160">
    <property type="entry name" value="Dynein_C_barrel"/>
</dbReference>
<accession>A0A8C1NXH8</accession>
<name>A0A8C1NXH8_CYPCA</name>
<reference evidence="14" key="2">
    <citation type="submission" date="2025-09" db="UniProtKB">
        <authorList>
            <consortium name="Ensembl"/>
        </authorList>
    </citation>
    <scope>IDENTIFICATION</scope>
</reference>
<dbReference type="InterPro" id="IPR041589">
    <property type="entry name" value="DNAH3_AAA_lid_1"/>
</dbReference>
<dbReference type="PANTHER" id="PTHR22878">
    <property type="entry name" value="DYNEIN HEAVY CHAIN 6, AXONEMAL-LIKE-RELATED"/>
    <property type="match status" value="1"/>
</dbReference>
<dbReference type="FunFam" id="1.10.8.720:FF:000007">
    <property type="entry name" value="Dynein axonemal heavy chain 6"/>
    <property type="match status" value="1"/>
</dbReference>
<dbReference type="InterPro" id="IPR035699">
    <property type="entry name" value="AAA_6"/>
</dbReference>
<evidence type="ECO:0000256" key="7">
    <source>
        <dbReference type="ARBA" id="ARBA00023017"/>
    </source>
</evidence>
<dbReference type="InterPro" id="IPR042228">
    <property type="entry name" value="Dynein_linker_3"/>
</dbReference>
<dbReference type="GO" id="GO:0045505">
    <property type="term" value="F:dynein intermediate chain binding"/>
    <property type="evidence" value="ECO:0007669"/>
    <property type="project" value="InterPro"/>
</dbReference>
<dbReference type="Pfam" id="PF18198">
    <property type="entry name" value="AAA_lid_11"/>
    <property type="match status" value="1"/>
</dbReference>
<dbReference type="GO" id="GO:0008569">
    <property type="term" value="F:minus-end-directed microtubule motor activity"/>
    <property type="evidence" value="ECO:0007669"/>
    <property type="project" value="InterPro"/>
</dbReference>
<dbReference type="Ensembl" id="ENSCCRT00010108666.1">
    <property type="protein sequence ID" value="ENSCCRP00010097964.1"/>
    <property type="gene ID" value="ENSCCRG00010042683.1"/>
</dbReference>
<dbReference type="Gene3D" id="1.10.8.710">
    <property type="match status" value="1"/>
</dbReference>
<dbReference type="InterPro" id="IPR041466">
    <property type="entry name" value="Dynein_AAA5_ext"/>
</dbReference>
<evidence type="ECO:0000256" key="5">
    <source>
        <dbReference type="ARBA" id="ARBA00022741"/>
    </source>
</evidence>
<dbReference type="GO" id="GO:0007018">
    <property type="term" value="P:microtubule-based movement"/>
    <property type="evidence" value="ECO:0007669"/>
    <property type="project" value="InterPro"/>
</dbReference>
<keyword evidence="4" id="KW-0493">Microtubule</keyword>
<dbReference type="SMART" id="SM00382">
    <property type="entry name" value="AAA"/>
    <property type="match status" value="3"/>
</dbReference>
<dbReference type="Gene3D" id="1.10.472.130">
    <property type="match status" value="1"/>
</dbReference>
<evidence type="ECO:0000256" key="1">
    <source>
        <dbReference type="ARBA" id="ARBA00004430"/>
    </source>
</evidence>
<dbReference type="GO" id="GO:0005524">
    <property type="term" value="F:ATP binding"/>
    <property type="evidence" value="ECO:0007669"/>
    <property type="project" value="UniProtKB-KW"/>
</dbReference>
<dbReference type="Gene3D" id="1.10.8.720">
    <property type="entry name" value="Region D6 of dynein motor"/>
    <property type="match status" value="1"/>
</dbReference>
<dbReference type="InterPro" id="IPR026983">
    <property type="entry name" value="DHC"/>
</dbReference>
<dbReference type="InterPro" id="IPR043157">
    <property type="entry name" value="Dynein_AAA1S"/>
</dbReference>
<dbReference type="GO" id="GO:0005930">
    <property type="term" value="C:axoneme"/>
    <property type="evidence" value="ECO:0007669"/>
    <property type="project" value="UniProtKB-SubCell"/>
</dbReference>
<feature type="domain" description="AAA+ ATPase" evidence="13">
    <location>
        <begin position="310"/>
        <end position="446"/>
    </location>
</feature>
<dbReference type="GO" id="GO:0005874">
    <property type="term" value="C:microtubule"/>
    <property type="evidence" value="ECO:0007669"/>
    <property type="project" value="UniProtKB-KW"/>
</dbReference>
<keyword evidence="3" id="KW-0963">Cytoplasm</keyword>
<dbReference type="InterPro" id="IPR013602">
    <property type="entry name" value="Dynein_heavy_linker"/>
</dbReference>
<sequence>FSAPDIQRQLPAESKMFLQVDKSWKEIMRKVNRLPNALRAATQTGLLDIFQNNNALLERIQKCLEAYLESKRVIFPRFYFLSNDELLEILAQTRNPQAVQPHLRKCFDAISQLEFGLLTPGEAMVSPEGEKVALGKGLKARGNVEDWLGKVEEAMFSSLRRLSKAAIADYQSKPRVEWVVAGHPSQVVLTISQLMWCRDMDSCLEGDHDHYQRLNALAALVRGNLPSLHRNIITALITIDVHARDIVTDDNFEWQRQLRYYWDVDLDDCVARMALSQYVYGYEYLGACPRLVITPLTDRCYLCLMGALQLDLGGAPAGPAGTGKTETTKDLAKALAIQCVVFNCSDGLDYKMMGTFFSGLAQSGAWCCFDEFNRINIEVLSVIAQQLITIRNAKLPRFMFEGREIKLVMTCAAFITMNPGYAGRTELPDNLKALFRPIAMMVPNYTLIAEVILYSEGFESSKTLARKMTQMYKLCSEQLSQQDHYDFGMRAVKSVLVMAGSLKRENPHLSEDVVLIRALRDSNLPKFLKDDAVLFSGILSDLFPGVTIPEHDYGVLHSTIHSSLCQRSLQPLPSIISKVIQLYETMLVRHGVMLVGPTGSGKTTVYLVLADTLDTLYHAGHQNPFYRPVKTYVLNPKSVNMGELYGEVNPLTLEWRDGLMALCVRAAVQDFSDDHKWVISDGPVDALWIENMNTVLDDNKMLCLANSERIKLTPSIHMMFEVQDLAVASPATVSRCGMVYIDPEELKWMPYVQTWLTGFAEKVKPLKLSKFFLEAFEGVLFYRQYVFCFMMVSNCLLCLLSFKFVYVFLCMYLQEASKLNSMLCQTFVFCYLWALGGNLIDSHWDTFDTFVRQQFEGNSDAKLPSGGDLWSVYMNFDAKCLEPWEKIIPCFSYNSEMPFFEMLVPTTDTVRYGYLMEKLLSVNHSVLFTGITGVGKSVVARALLNSVQEKAGYVPVYINFSAQTSSARTQEIIESKLEKKRKNILGAPANKKIVVFVDDLNMPKLDSYGSQPPIELLRQFQDFHGFYDREKFFWKEIHDMTIAAACAPPGGGRNPVTPRFIRHFSMLCLPTPSEQSLKQIFKVRHMAMLSGFLTEFSTAVKQASDSIVDAAVEIYRRMSVDLLPTPAKSHYVFNLRDLSKCFICYCSLILRDQTQIFRLFCHECQRVFHDRLINNEDKTYFHTMTSEMVGADKADRVYEDLTDIEKIRQVLQDYLDDYNTTFAKETKLVFFQDAIEHVSRIARMIRQERGNALLVGVGGTGKQSLTRLAAHMCGYRCFQIELSRGYNYDSFHEDLRKLYKMAGVEEKHRDLSMRLQILLDQTLLSAYKNVSRGLFEQHKAIYSFMLCVEIMMQCVCVRVLMYVSSYSDSIEGSYPSTGHEWDLIVLIVSYSVCFQVVFAVTEFVIIGLGQQFVENPPVDLATLYADMSPSIPLVFILSTGSDPMGAFQRVKSISLGQGQGPIAERMIMEALKTGNWIFLQNCHLAVSWMLAMEELIKTFTEPDTVIHDDFRLFLSSMPTNVFPVTVLQNSVKVTNEPPKGLRANVRRAFTEISSTFFEEHILGRKWRKIIFGVCFFHAIIQERKKFGPLGWNIRYEFNDSDRECALLNLNLYCQIGHIPWDALIYITGEITYGGRVTDAWDQRCLRTILKSFFSPATLEDSYTYSKSGIYFAPNSDSLTEYKQYIEDLPLIDDPEVFGMHENANLAFQVILTSLTAHRITNSANYDHTNLPALDCLYLCACISLQTSLCTLQKAIAGLVVMSEEMEKIYNSFLNNQVPDHWSNSAYPSLKPLGSWVRDLTLRTAFIESWITTGQPKSFWISGLFFPQGFLTGALQNHARKYNLPIDELNFRFNMVPLPTMEDGVLVHGMFMDACRWDDTNMVIEDALLRVMNPMLPVVHFEPQQNYVPEPTLYHAPLYKTSIRAGTLSTTGHSTNFVVTVMLPSNQPSDYWISKASALLCQLNE</sequence>
<dbReference type="SUPFAM" id="SSF52540">
    <property type="entry name" value="P-loop containing nucleoside triphosphate hydrolases"/>
    <property type="match status" value="4"/>
</dbReference>
<dbReference type="Pfam" id="PF17852">
    <property type="entry name" value="Dynein_AAA_lid"/>
    <property type="match status" value="1"/>
</dbReference>
<keyword evidence="7" id="KW-0243">Dynein</keyword>
<evidence type="ECO:0000256" key="9">
    <source>
        <dbReference type="ARBA" id="ARBA00023069"/>
    </source>
</evidence>
<dbReference type="InterPro" id="IPR004273">
    <property type="entry name" value="Dynein_heavy_D6_P-loop"/>
</dbReference>
<evidence type="ECO:0000256" key="2">
    <source>
        <dbReference type="ARBA" id="ARBA00008887"/>
    </source>
</evidence>
<keyword evidence="15" id="KW-1185">Reference proteome</keyword>
<dbReference type="FunFam" id="3.20.180.20:FF:000003">
    <property type="entry name" value="Dynein heavy chain 12, axonemal"/>
    <property type="match status" value="1"/>
</dbReference>
<dbReference type="Pfam" id="PF03028">
    <property type="entry name" value="Dynein_heavy"/>
    <property type="match status" value="1"/>
</dbReference>
<evidence type="ECO:0000256" key="6">
    <source>
        <dbReference type="ARBA" id="ARBA00022840"/>
    </source>
</evidence>
<dbReference type="InterPro" id="IPR042222">
    <property type="entry name" value="Dynein_2_N"/>
</dbReference>
<feature type="domain" description="AAA+ ATPase" evidence="13">
    <location>
        <begin position="588"/>
        <end position="724"/>
    </location>
</feature>
<dbReference type="Pfam" id="PF12774">
    <property type="entry name" value="AAA_6"/>
    <property type="match status" value="1"/>
</dbReference>
<dbReference type="Pfam" id="PF18199">
    <property type="entry name" value="Dynein_C"/>
    <property type="match status" value="1"/>
</dbReference>
<keyword evidence="11" id="KW-0206">Cytoskeleton</keyword>
<dbReference type="InterPro" id="IPR003593">
    <property type="entry name" value="AAA+_ATPase"/>
</dbReference>
<dbReference type="FunFam" id="3.40.50.300:FF:001143">
    <property type="entry name" value="Dynein axonemal heavy chain 6"/>
    <property type="match status" value="1"/>
</dbReference>
<dbReference type="Pfam" id="PF12775">
    <property type="entry name" value="AAA_7"/>
    <property type="match status" value="1"/>
</dbReference>
<dbReference type="Pfam" id="PF17857">
    <property type="entry name" value="AAA_lid_1"/>
    <property type="match status" value="1"/>
</dbReference>
<dbReference type="GO" id="GO:0051959">
    <property type="term" value="F:dynein light intermediate chain binding"/>
    <property type="evidence" value="ECO:0007669"/>
    <property type="project" value="InterPro"/>
</dbReference>
<keyword evidence="6" id="KW-0067">ATP-binding</keyword>
<dbReference type="Gene3D" id="3.10.490.20">
    <property type="match status" value="1"/>
</dbReference>
<dbReference type="Gene3D" id="1.20.58.1120">
    <property type="match status" value="1"/>
</dbReference>
<dbReference type="PANTHER" id="PTHR22878:SF67">
    <property type="entry name" value="DYNEIN AXONEMAL HEAVY CHAIN 6"/>
    <property type="match status" value="1"/>
</dbReference>
<dbReference type="FunFam" id="3.40.50.300:FF:000362">
    <property type="entry name" value="Dynein, axonemal, heavy chain 6"/>
    <property type="match status" value="1"/>
</dbReference>
<comment type="subcellular location">
    <subcellularLocation>
        <location evidence="1">Cytoplasm</location>
        <location evidence="1">Cytoskeleton</location>
        <location evidence="1">Cilium axoneme</location>
    </subcellularLocation>
</comment>
<dbReference type="Pfam" id="PF08393">
    <property type="entry name" value="DHC_N2"/>
    <property type="match status" value="1"/>
</dbReference>
<dbReference type="Gene3D" id="3.20.180.20">
    <property type="entry name" value="Dynein heavy chain, N-terminal domain 2"/>
    <property type="match status" value="1"/>
</dbReference>
<dbReference type="InterPro" id="IPR042219">
    <property type="entry name" value="AAA_lid_11_sf"/>
</dbReference>
<dbReference type="InterPro" id="IPR027417">
    <property type="entry name" value="P-loop_NTPase"/>
</dbReference>
<dbReference type="InterPro" id="IPR024317">
    <property type="entry name" value="Dynein_heavy_chain_D4_dom"/>
</dbReference>
<feature type="domain" description="AAA+ ATPase" evidence="13">
    <location>
        <begin position="922"/>
        <end position="1077"/>
    </location>
</feature>
<evidence type="ECO:0000256" key="4">
    <source>
        <dbReference type="ARBA" id="ARBA00022701"/>
    </source>
</evidence>
<dbReference type="InterPro" id="IPR041658">
    <property type="entry name" value="AAA_lid_11"/>
</dbReference>
<dbReference type="InterPro" id="IPR041228">
    <property type="entry name" value="Dynein_C"/>
</dbReference>
<organism evidence="14 15">
    <name type="scientific">Cyprinus carpio</name>
    <name type="common">Common carp</name>
    <dbReference type="NCBI Taxonomy" id="7962"/>
    <lineage>
        <taxon>Eukaryota</taxon>
        <taxon>Metazoa</taxon>
        <taxon>Chordata</taxon>
        <taxon>Craniata</taxon>
        <taxon>Vertebrata</taxon>
        <taxon>Euteleostomi</taxon>
        <taxon>Actinopterygii</taxon>
        <taxon>Neopterygii</taxon>
        <taxon>Teleostei</taxon>
        <taxon>Ostariophysi</taxon>
        <taxon>Cypriniformes</taxon>
        <taxon>Cyprinidae</taxon>
        <taxon>Cyprininae</taxon>
        <taxon>Cyprinus</taxon>
    </lineage>
</organism>
<keyword evidence="8" id="KW-0175">Coiled coil</keyword>
<evidence type="ECO:0000256" key="8">
    <source>
        <dbReference type="ARBA" id="ARBA00023054"/>
    </source>
</evidence>
<evidence type="ECO:0000256" key="10">
    <source>
        <dbReference type="ARBA" id="ARBA00023175"/>
    </source>
</evidence>
<proteinExistence type="inferred from homology"/>
<dbReference type="FunFam" id="3.40.50.300:FF:000063">
    <property type="entry name" value="dynein heavy chain 6, axonemal"/>
    <property type="match status" value="1"/>
</dbReference>